<dbReference type="RefSeq" id="XP_018017600.1">
    <property type="nucleotide sequence ID" value="XM_018162111.1"/>
</dbReference>
<dbReference type="AlphaFoldDB" id="A0A8B7NV58"/>
<dbReference type="Pfam" id="PF07707">
    <property type="entry name" value="BACK"/>
    <property type="match status" value="1"/>
</dbReference>
<evidence type="ECO:0000313" key="3">
    <source>
        <dbReference type="Proteomes" id="UP000694843"/>
    </source>
</evidence>
<dbReference type="SUPFAM" id="SSF54695">
    <property type="entry name" value="POZ domain"/>
    <property type="match status" value="1"/>
</dbReference>
<dbReference type="Pfam" id="PF00651">
    <property type="entry name" value="BTB"/>
    <property type="match status" value="1"/>
</dbReference>
<dbReference type="InterPro" id="IPR011705">
    <property type="entry name" value="BACK"/>
</dbReference>
<dbReference type="Gene3D" id="3.30.710.10">
    <property type="entry name" value="Potassium Channel Kv1.1, Chain A"/>
    <property type="match status" value="1"/>
</dbReference>
<protein>
    <submittedName>
        <fullName evidence="4">BTB/POZ domain-containing protein 2</fullName>
    </submittedName>
</protein>
<dbReference type="Gene3D" id="1.25.40.420">
    <property type="match status" value="1"/>
</dbReference>
<dbReference type="CDD" id="cd18186">
    <property type="entry name" value="BTB_POZ_ZBTB_KLHL-like"/>
    <property type="match status" value="1"/>
</dbReference>
<dbReference type="OrthoDB" id="45365at2759"/>
<feature type="domain" description="BTB" evidence="2">
    <location>
        <begin position="86"/>
        <end position="151"/>
    </location>
</feature>
<gene>
    <name evidence="4" type="primary">LOC108674194</name>
</gene>
<dbReference type="InterPro" id="IPR000210">
    <property type="entry name" value="BTB/POZ_dom"/>
</dbReference>
<feature type="compositionally biased region" description="Polar residues" evidence="1">
    <location>
        <begin position="41"/>
        <end position="57"/>
    </location>
</feature>
<dbReference type="SMART" id="SM00875">
    <property type="entry name" value="BACK"/>
    <property type="match status" value="1"/>
</dbReference>
<dbReference type="KEGG" id="hazt:108674194"/>
<evidence type="ECO:0000256" key="1">
    <source>
        <dbReference type="SAM" id="MobiDB-lite"/>
    </source>
</evidence>
<keyword evidence="3" id="KW-1185">Reference proteome</keyword>
<sequence>MPLGTRNPVGLPPAEESDRKSGYSEGSSDTASLDSDRATHYSASESITSYTPETSAAENDVPRGWQASLFNPMQRLNGLLRYAARSDLTIKFLDSEKSYKVHRLVLAMSSAVLEEKVYSKPSSELVLDVASPAAFKWLLANMYMGCKNLPSVELASHVYSLAFMYEMTAVMGHCKQYLLHKVSTDNCHFAYQGAMTCGDMELASRCAQIASGAWAQGRSAVMRALPRQALYHLLEQDRLCLSSECSLFQAVVDWGQHALKSQGEGTDVRSQVEEFLPLIRFLAMTPEEFLDKVSPSQVLTADECVSILMNIRGRNAPLPTTFYCSLMGPRQTVFDDGLLQVLTNCPHNSKKSKNSDLGNKSYRQGLGFKLYFSSSIYMKSVQISSGFLPRDGQLLLLDSEGKAIMEAVDGEFMGHQCTCGKVPTPHSNLLSWTFNPPFSIQGKKEYIGKVRHSKSDIQIETIKEIMPGVTICGQITASPFKIEFYLR</sequence>
<accession>A0A8B7NV58</accession>
<evidence type="ECO:0000313" key="4">
    <source>
        <dbReference type="RefSeq" id="XP_018017600.1"/>
    </source>
</evidence>
<dbReference type="PANTHER" id="PTHR45774:SF3">
    <property type="entry name" value="BTB (POZ) DOMAIN-CONTAINING 2B-RELATED"/>
    <property type="match status" value="1"/>
</dbReference>
<dbReference type="PROSITE" id="PS50097">
    <property type="entry name" value="BTB"/>
    <property type="match status" value="1"/>
</dbReference>
<organism evidence="3 4">
    <name type="scientific">Hyalella azteca</name>
    <name type="common">Amphipod</name>
    <dbReference type="NCBI Taxonomy" id="294128"/>
    <lineage>
        <taxon>Eukaryota</taxon>
        <taxon>Metazoa</taxon>
        <taxon>Ecdysozoa</taxon>
        <taxon>Arthropoda</taxon>
        <taxon>Crustacea</taxon>
        <taxon>Multicrustacea</taxon>
        <taxon>Malacostraca</taxon>
        <taxon>Eumalacostraca</taxon>
        <taxon>Peracarida</taxon>
        <taxon>Amphipoda</taxon>
        <taxon>Senticaudata</taxon>
        <taxon>Talitrida</taxon>
        <taxon>Talitroidea</taxon>
        <taxon>Hyalellidae</taxon>
        <taxon>Hyalella</taxon>
    </lineage>
</organism>
<dbReference type="PANTHER" id="PTHR45774">
    <property type="entry name" value="BTB/POZ DOMAIN-CONTAINING"/>
    <property type="match status" value="1"/>
</dbReference>
<proteinExistence type="predicted"/>
<dbReference type="SMART" id="SM00225">
    <property type="entry name" value="BTB"/>
    <property type="match status" value="1"/>
</dbReference>
<evidence type="ECO:0000259" key="2">
    <source>
        <dbReference type="PROSITE" id="PS50097"/>
    </source>
</evidence>
<dbReference type="Proteomes" id="UP000694843">
    <property type="component" value="Unplaced"/>
</dbReference>
<feature type="compositionally biased region" description="Polar residues" evidence="1">
    <location>
        <begin position="24"/>
        <end position="33"/>
    </location>
</feature>
<reference evidence="4" key="1">
    <citation type="submission" date="2025-08" db="UniProtKB">
        <authorList>
            <consortium name="RefSeq"/>
        </authorList>
    </citation>
    <scope>IDENTIFICATION</scope>
    <source>
        <tissue evidence="4">Whole organism</tissue>
    </source>
</reference>
<feature type="region of interest" description="Disordered" evidence="1">
    <location>
        <begin position="1"/>
        <end position="59"/>
    </location>
</feature>
<name>A0A8B7NV58_HYAAZ</name>
<dbReference type="GeneID" id="108674194"/>
<dbReference type="InterPro" id="IPR011333">
    <property type="entry name" value="SKP1/BTB/POZ_sf"/>
</dbReference>